<evidence type="ECO:0000259" key="1">
    <source>
        <dbReference type="Pfam" id="PF14550"/>
    </source>
</evidence>
<name>A0A6J5L758_9CAUD</name>
<accession>A0A6J5L758</accession>
<gene>
    <name evidence="2" type="ORF">UFOVP119_72</name>
</gene>
<dbReference type="EMBL" id="LR796238">
    <property type="protein sequence ID" value="CAB4130448.1"/>
    <property type="molecule type" value="Genomic_DNA"/>
</dbReference>
<evidence type="ECO:0000313" key="2">
    <source>
        <dbReference type="EMBL" id="CAB4130448.1"/>
    </source>
</evidence>
<organism evidence="2">
    <name type="scientific">uncultured Caudovirales phage</name>
    <dbReference type="NCBI Taxonomy" id="2100421"/>
    <lineage>
        <taxon>Viruses</taxon>
        <taxon>Duplodnaviria</taxon>
        <taxon>Heunggongvirae</taxon>
        <taxon>Uroviricota</taxon>
        <taxon>Caudoviricetes</taxon>
        <taxon>Peduoviridae</taxon>
        <taxon>Maltschvirus</taxon>
        <taxon>Maltschvirus maltsch</taxon>
    </lineage>
</organism>
<protein>
    <submittedName>
        <fullName evidence="2">Phage-like element PBSX protein, XkdF</fullName>
    </submittedName>
</protein>
<sequence length="131" mass="14473">MSIGISFEFQKVDATGRFVRGWASVVSDAGVPVTDVQGDRITIDELRKSAHRFVTDARVAKAMHAGSKVGEVVESVIIDDEFAKALGMTDTRRGWWIGMEIHDEGIQKRVRDKQLRAFSIGGRGRRTKVAA</sequence>
<dbReference type="Pfam" id="PF14550">
    <property type="entry name" value="Peptidase_S78_2"/>
    <property type="match status" value="1"/>
</dbReference>
<feature type="domain" description="Phage-like element PBSX protein XkdF" evidence="1">
    <location>
        <begin position="33"/>
        <end position="126"/>
    </location>
</feature>
<dbReference type="InterPro" id="IPR027924">
    <property type="entry name" value="XkdF"/>
</dbReference>
<reference evidence="2" key="1">
    <citation type="submission" date="2020-04" db="EMBL/GenBank/DDBJ databases">
        <authorList>
            <person name="Chiriac C."/>
            <person name="Salcher M."/>
            <person name="Ghai R."/>
            <person name="Kavagutti S V."/>
        </authorList>
    </citation>
    <scope>NUCLEOTIDE SEQUENCE</scope>
</reference>
<proteinExistence type="predicted"/>